<comment type="caution">
    <text evidence="1">The sequence shown here is derived from an EMBL/GenBank/DDBJ whole genome shotgun (WGS) entry which is preliminary data.</text>
</comment>
<dbReference type="EMBL" id="JACETL010000045">
    <property type="protein sequence ID" value="MBA4692825.1"/>
    <property type="molecule type" value="Genomic_DNA"/>
</dbReference>
<evidence type="ECO:0000313" key="1">
    <source>
        <dbReference type="EMBL" id="MBA4692825.1"/>
    </source>
</evidence>
<protein>
    <submittedName>
        <fullName evidence="1">Uncharacterized protein</fullName>
    </submittedName>
</protein>
<sequence length="102" mass="12145">MKIFKYVHSFIIFAFIYGCNSDNLDKKFNCNGVTVKFNNYERFFEIQGVELSNKKDFFMNQITIFGKLNENTIDETLVTFNKINNTLELKDSSRFFYEDCIE</sequence>
<feature type="non-terminal residue" evidence="1">
    <location>
        <position position="102"/>
    </location>
</feature>
<evidence type="ECO:0000313" key="2">
    <source>
        <dbReference type="Proteomes" id="UP000551848"/>
    </source>
</evidence>
<organism evidence="1 2">
    <name type="scientific">SAR86 cluster bacterium</name>
    <dbReference type="NCBI Taxonomy" id="2030880"/>
    <lineage>
        <taxon>Bacteria</taxon>
        <taxon>Pseudomonadati</taxon>
        <taxon>Pseudomonadota</taxon>
        <taxon>Gammaproteobacteria</taxon>
        <taxon>SAR86 cluster</taxon>
    </lineage>
</organism>
<name>A0A838Y1X7_9GAMM</name>
<dbReference type="PROSITE" id="PS51257">
    <property type="entry name" value="PROKAR_LIPOPROTEIN"/>
    <property type="match status" value="1"/>
</dbReference>
<accession>A0A838Y1X7</accession>
<dbReference type="Proteomes" id="UP000551848">
    <property type="component" value="Unassembled WGS sequence"/>
</dbReference>
<reference evidence="1 2" key="1">
    <citation type="submission" date="2020-06" db="EMBL/GenBank/DDBJ databases">
        <title>Dysbiosis in marine aquaculture revealed through microbiome analysis: reverse ecology for environmental sustainability.</title>
        <authorList>
            <person name="Haro-Moreno J.M."/>
            <person name="Coutinho F.H."/>
            <person name="Zaragoza-Solas A."/>
            <person name="Picazo A."/>
            <person name="Almagro-Moreno S."/>
            <person name="Lopez-Perez M."/>
        </authorList>
    </citation>
    <scope>NUCLEOTIDE SEQUENCE [LARGE SCALE GENOMIC DNA]</scope>
    <source>
        <strain evidence="1">MCMED-G41</strain>
    </source>
</reference>
<proteinExistence type="predicted"/>
<gene>
    <name evidence="1" type="ORF">H2072_03670</name>
</gene>
<dbReference type="AlphaFoldDB" id="A0A838Y1X7"/>